<dbReference type="Proteomes" id="UP000594262">
    <property type="component" value="Unplaced"/>
</dbReference>
<accession>A0A7M5UJG6</accession>
<keyword evidence="3" id="KW-1185">Reference proteome</keyword>
<name>A0A7M5UJG6_9CNID</name>
<protein>
    <submittedName>
        <fullName evidence="2">Uncharacterized protein</fullName>
    </submittedName>
</protein>
<feature type="region of interest" description="Disordered" evidence="1">
    <location>
        <begin position="1"/>
        <end position="76"/>
    </location>
</feature>
<dbReference type="RefSeq" id="XP_066917684.1">
    <property type="nucleotide sequence ID" value="XM_067061583.1"/>
</dbReference>
<evidence type="ECO:0000313" key="2">
    <source>
        <dbReference type="EnsemblMetazoa" id="CLYHEMP010814.2"/>
    </source>
</evidence>
<evidence type="ECO:0000256" key="1">
    <source>
        <dbReference type="SAM" id="MobiDB-lite"/>
    </source>
</evidence>
<organism evidence="2 3">
    <name type="scientific">Clytia hemisphaerica</name>
    <dbReference type="NCBI Taxonomy" id="252671"/>
    <lineage>
        <taxon>Eukaryota</taxon>
        <taxon>Metazoa</taxon>
        <taxon>Cnidaria</taxon>
        <taxon>Hydrozoa</taxon>
        <taxon>Hydroidolina</taxon>
        <taxon>Leptothecata</taxon>
        <taxon>Obeliida</taxon>
        <taxon>Clytiidae</taxon>
        <taxon>Clytia</taxon>
    </lineage>
</organism>
<dbReference type="OrthoDB" id="10611537at2759"/>
<sequence>MNRGSGRGNRGGRGGARGRGAGSSRGGFGGSGGGFGGASRGGRGAPRGGQGGASRGGRGAPRGGSAGRGRGGGFRAPSMLGGSMLGRLWRYENFTQEFESFFIPSDFLIPLKKRVVATCQESKECVPIAQEQARYIWITRARNSDFAQTHCVKQPESIRAGKGYSCGNCDIYTDTHTELLEHNKSTPHKEILGLFRKFDPLFKEWLKQFNDPSYALSEGATDAQVNGIKIEKSDMEKLTTSKTCWQESQKERNELEQRTANMTPINELLFKDLDHTTLNDEEYVLAAYDVIMEVHWPKPVTDHYCRECNYRSFLSEKELEMHQTSPEHKNFAANYSISWCVSCQFHLGTKEGLEGHQNSPRHTMIVKMLEDVRTKAIEMYNRKRNGDKRKQELEEKKQAEQKNKFNNKRGMLHAGIKREAEYPMPYGMPPRPPTPLGYGGHFASGREMYGGPRPGGAFRGGFRPPPPRGLFQMF</sequence>
<evidence type="ECO:0000313" key="3">
    <source>
        <dbReference type="Proteomes" id="UP000594262"/>
    </source>
</evidence>
<dbReference type="EnsemblMetazoa" id="CLYHEMT010814.2">
    <property type="protein sequence ID" value="CLYHEMP010814.2"/>
    <property type="gene ID" value="CLYHEMG010814"/>
</dbReference>
<dbReference type="AlphaFoldDB" id="A0A7M5UJG6"/>
<proteinExistence type="predicted"/>
<reference evidence="2" key="1">
    <citation type="submission" date="2021-01" db="UniProtKB">
        <authorList>
            <consortium name="EnsemblMetazoa"/>
        </authorList>
    </citation>
    <scope>IDENTIFICATION</scope>
</reference>
<dbReference type="EnsemblMetazoa" id="CLYHEMT010814.3">
    <property type="protein sequence ID" value="CLYHEMP010814.3"/>
    <property type="gene ID" value="CLYHEMG010814"/>
</dbReference>
<feature type="compositionally biased region" description="Gly residues" evidence="1">
    <location>
        <begin position="1"/>
        <end position="74"/>
    </location>
</feature>
<dbReference type="GeneID" id="136805045"/>
<feature type="compositionally biased region" description="Basic and acidic residues" evidence="1">
    <location>
        <begin position="388"/>
        <end position="403"/>
    </location>
</feature>
<feature type="region of interest" description="Disordered" evidence="1">
    <location>
        <begin position="381"/>
        <end position="407"/>
    </location>
</feature>